<reference evidence="1 2" key="1">
    <citation type="submission" date="2023-03" db="EMBL/GenBank/DDBJ databases">
        <title>Bacillus Genome Sequencing.</title>
        <authorList>
            <person name="Dunlap C."/>
        </authorList>
    </citation>
    <scope>NUCLEOTIDE SEQUENCE [LARGE SCALE GENOMIC DNA]</scope>
    <source>
        <strain evidence="1 2">B-4107</strain>
    </source>
</reference>
<evidence type="ECO:0000313" key="2">
    <source>
        <dbReference type="Proteomes" id="UP001341820"/>
    </source>
</evidence>
<name>A0ABU6NIG8_9BACI</name>
<dbReference type="SUPFAM" id="SSF88659">
    <property type="entry name" value="Sigma3 and sigma4 domains of RNA polymerase sigma factors"/>
    <property type="match status" value="1"/>
</dbReference>
<proteinExistence type="predicted"/>
<gene>
    <name evidence="1" type="ORF">P5F74_07455</name>
</gene>
<accession>A0ABU6NIG8</accession>
<keyword evidence="2" id="KW-1185">Reference proteome</keyword>
<organism evidence="1 2">
    <name type="scientific">Shouchella miscanthi</name>
    <dbReference type="NCBI Taxonomy" id="2598861"/>
    <lineage>
        <taxon>Bacteria</taxon>
        <taxon>Bacillati</taxon>
        <taxon>Bacillota</taxon>
        <taxon>Bacilli</taxon>
        <taxon>Bacillales</taxon>
        <taxon>Bacillaceae</taxon>
        <taxon>Shouchella</taxon>
    </lineage>
</organism>
<protein>
    <submittedName>
        <fullName evidence="1">Uncharacterized protein</fullName>
    </submittedName>
</protein>
<dbReference type="InterPro" id="IPR013324">
    <property type="entry name" value="RNA_pol_sigma_r3/r4-like"/>
</dbReference>
<dbReference type="RefSeq" id="WP_035394129.1">
    <property type="nucleotide sequence ID" value="NZ_CP042163.1"/>
</dbReference>
<dbReference type="Proteomes" id="UP001341820">
    <property type="component" value="Unassembled WGS sequence"/>
</dbReference>
<sequence length="65" mass="7761">MLFYTHLTSKYYYEVTMSKINHYLHDYRVKHDCAPTINDLSLATGIPEEEILECMEFANETHYLI</sequence>
<dbReference type="EMBL" id="JAROAS010000010">
    <property type="protein sequence ID" value="MED4127964.1"/>
    <property type="molecule type" value="Genomic_DNA"/>
</dbReference>
<evidence type="ECO:0000313" key="1">
    <source>
        <dbReference type="EMBL" id="MED4127964.1"/>
    </source>
</evidence>
<comment type="caution">
    <text evidence="1">The sequence shown here is derived from an EMBL/GenBank/DDBJ whole genome shotgun (WGS) entry which is preliminary data.</text>
</comment>